<evidence type="ECO:0000313" key="3">
    <source>
        <dbReference type="Proteomes" id="UP000054166"/>
    </source>
</evidence>
<evidence type="ECO:0000313" key="2">
    <source>
        <dbReference type="EMBL" id="KIM82683.1"/>
    </source>
</evidence>
<reference evidence="2 3" key="1">
    <citation type="submission" date="2014-04" db="EMBL/GenBank/DDBJ databases">
        <authorList>
            <consortium name="DOE Joint Genome Institute"/>
            <person name="Kuo A."/>
            <person name="Tarkka M."/>
            <person name="Buscot F."/>
            <person name="Kohler A."/>
            <person name="Nagy L.G."/>
            <person name="Floudas D."/>
            <person name="Copeland A."/>
            <person name="Barry K.W."/>
            <person name="Cichocki N."/>
            <person name="Veneault-Fourrey C."/>
            <person name="LaButti K."/>
            <person name="Lindquist E.A."/>
            <person name="Lipzen A."/>
            <person name="Lundell T."/>
            <person name="Morin E."/>
            <person name="Murat C."/>
            <person name="Sun H."/>
            <person name="Tunlid A."/>
            <person name="Henrissat B."/>
            <person name="Grigoriev I.V."/>
            <person name="Hibbett D.S."/>
            <person name="Martin F."/>
            <person name="Nordberg H.P."/>
            <person name="Cantor M.N."/>
            <person name="Hua S.X."/>
        </authorList>
    </citation>
    <scope>NUCLEOTIDE SEQUENCE [LARGE SCALE GENOMIC DNA]</scope>
    <source>
        <strain evidence="2 3">F 1598</strain>
    </source>
</reference>
<evidence type="ECO:0000313" key="1">
    <source>
        <dbReference type="EMBL" id="KIM72680.1"/>
    </source>
</evidence>
<dbReference type="EMBL" id="KN832993">
    <property type="protein sequence ID" value="KIM82683.1"/>
    <property type="molecule type" value="Genomic_DNA"/>
</dbReference>
<sequence>MSLSTQSGGNPGIKAAIEVVANGQTFNQLHTRWRLVLRPPIICKDILKMATVAAESAYGPTVTTTHHILTTTRAAGQYGFDIVYKGEYCSDIFYSRCVTRGRRVYFSNYFQSGVTDILVILSKLGATSPYLHKYPLPTFEIGDLYLHICVSRGAVGGHFALSSPIPAPHPTRLEADSAYLDKYMCPASGIYDREAILAYFYM</sequence>
<dbReference type="HOGENOM" id="CLU_1355090_0_0_1"/>
<reference evidence="2" key="3">
    <citation type="submission" date="2015-02" db="EMBL/GenBank/DDBJ databases">
        <title>Evolutionary Origins and Diversification of the Mycorrhizal Mutualists.</title>
        <authorList>
            <consortium name="DOE Joint Genome Institute"/>
            <consortium name="Mycorrhizal Genomics Consortium"/>
            <person name="Kohler A."/>
            <person name="Kuo A."/>
            <person name="Nagy L.G."/>
            <person name="Floudas D."/>
            <person name="Copeland A."/>
            <person name="Barry K.W."/>
            <person name="Cichocki N."/>
            <person name="Veneault-Fourrey C."/>
            <person name="LaButti K."/>
            <person name="Lindquist E.A."/>
            <person name="Lipzen A."/>
            <person name="Lundell T."/>
            <person name="Morin E."/>
            <person name="Murat C."/>
            <person name="Riley R."/>
            <person name="Ohm R."/>
            <person name="Sun H."/>
            <person name="Tunlid A."/>
            <person name="Henrissat B."/>
            <person name="Grigoriev I.V."/>
            <person name="Hibbett D.S."/>
            <person name="Martin F."/>
        </authorList>
    </citation>
    <scope>NUCLEOTIDE SEQUENCE</scope>
    <source>
        <strain evidence="2 3">F 1598</strain>
    </source>
</reference>
<dbReference type="EMBL" id="KN833113">
    <property type="protein sequence ID" value="KIM72680.1"/>
    <property type="molecule type" value="Genomic_DNA"/>
</dbReference>
<gene>
    <name evidence="2" type="ORF">PILCRDRAFT_88378</name>
    <name evidence="1" type="ORF">PILCRDRAFT_93363</name>
</gene>
<name>A0A0C3B8T0_PILCF</name>
<reference evidence="3" key="2">
    <citation type="submission" date="2015-01" db="EMBL/GenBank/DDBJ databases">
        <title>Evolutionary Origins and Diversification of the Mycorrhizal Mutualists.</title>
        <authorList>
            <consortium name="DOE Joint Genome Institute"/>
            <consortium name="Mycorrhizal Genomics Consortium"/>
            <person name="Kohler A."/>
            <person name="Kuo A."/>
            <person name="Nagy L.G."/>
            <person name="Floudas D."/>
            <person name="Copeland A."/>
            <person name="Barry K.W."/>
            <person name="Cichocki N."/>
            <person name="Veneault-Fourrey C."/>
            <person name="LaButti K."/>
            <person name="Lindquist E.A."/>
            <person name="Lipzen A."/>
            <person name="Lundell T."/>
            <person name="Morin E."/>
            <person name="Murat C."/>
            <person name="Riley R."/>
            <person name="Ohm R."/>
            <person name="Sun H."/>
            <person name="Tunlid A."/>
            <person name="Henrissat B."/>
            <person name="Grigoriev I.V."/>
            <person name="Hibbett D.S."/>
            <person name="Martin F."/>
        </authorList>
    </citation>
    <scope>NUCLEOTIDE SEQUENCE [LARGE SCALE GENOMIC DNA]</scope>
    <source>
        <strain evidence="3">F 1598</strain>
    </source>
</reference>
<accession>A0A0C3B8T0</accession>
<protein>
    <submittedName>
        <fullName evidence="2">Uncharacterized protein</fullName>
    </submittedName>
</protein>
<organism evidence="2 3">
    <name type="scientific">Piloderma croceum (strain F 1598)</name>
    <dbReference type="NCBI Taxonomy" id="765440"/>
    <lineage>
        <taxon>Eukaryota</taxon>
        <taxon>Fungi</taxon>
        <taxon>Dikarya</taxon>
        <taxon>Basidiomycota</taxon>
        <taxon>Agaricomycotina</taxon>
        <taxon>Agaricomycetes</taxon>
        <taxon>Agaricomycetidae</taxon>
        <taxon>Atheliales</taxon>
        <taxon>Atheliaceae</taxon>
        <taxon>Piloderma</taxon>
    </lineage>
</organism>
<keyword evidence="3" id="KW-1185">Reference proteome</keyword>
<proteinExistence type="predicted"/>
<dbReference type="AlphaFoldDB" id="A0A0C3B8T0"/>
<dbReference type="Proteomes" id="UP000054166">
    <property type="component" value="Unassembled WGS sequence"/>
</dbReference>